<protein>
    <recommendedName>
        <fullName evidence="4">PRTRC system protein F</fullName>
    </recommendedName>
</protein>
<gene>
    <name evidence="2" type="ORF">COO09_21205</name>
</gene>
<feature type="region of interest" description="Disordered" evidence="1">
    <location>
        <begin position="1"/>
        <end position="28"/>
    </location>
</feature>
<dbReference type="AlphaFoldDB" id="A0A2A4FQ95"/>
<dbReference type="EMBL" id="NWUF01000031">
    <property type="protein sequence ID" value="PCE40289.1"/>
    <property type="molecule type" value="Genomic_DNA"/>
</dbReference>
<dbReference type="KEGG" id="rdi:CMV14_25715"/>
<proteinExistence type="predicted"/>
<comment type="caution">
    <text evidence="2">The sequence shown here is derived from an EMBL/GenBank/DDBJ whole genome shotgun (WGS) entry which is preliminary data.</text>
</comment>
<evidence type="ECO:0000313" key="2">
    <source>
        <dbReference type="EMBL" id="PCE40289.1"/>
    </source>
</evidence>
<evidence type="ECO:0000256" key="1">
    <source>
        <dbReference type="SAM" id="MobiDB-lite"/>
    </source>
</evidence>
<keyword evidence="3" id="KW-1185">Reference proteome</keyword>
<reference evidence="2 3" key="1">
    <citation type="submission" date="2017-09" db="EMBL/GenBank/DDBJ databases">
        <title>The Catabolism of 3,6-Dichlorosalicylic acid is Initiated by the Cytochrome P450 Monooxygenase DsmABC in Rhizorhabdus dicambivorans Ndbn-20.</title>
        <authorList>
            <person name="Na L."/>
        </authorList>
    </citation>
    <scope>NUCLEOTIDE SEQUENCE [LARGE SCALE GENOMIC DNA]</scope>
    <source>
        <strain evidence="2 3">Ndbn-20m</strain>
    </source>
</reference>
<dbReference type="OrthoDB" id="7576626at2"/>
<accession>A0A2A4FQ95</accession>
<organism evidence="2 3">
    <name type="scientific">Rhizorhabdus dicambivorans</name>
    <dbReference type="NCBI Taxonomy" id="1850238"/>
    <lineage>
        <taxon>Bacteria</taxon>
        <taxon>Pseudomonadati</taxon>
        <taxon>Pseudomonadota</taxon>
        <taxon>Alphaproteobacteria</taxon>
        <taxon>Sphingomonadales</taxon>
        <taxon>Sphingomonadaceae</taxon>
        <taxon>Rhizorhabdus</taxon>
    </lineage>
</organism>
<evidence type="ECO:0000313" key="3">
    <source>
        <dbReference type="Proteomes" id="UP000218934"/>
    </source>
</evidence>
<evidence type="ECO:0008006" key="4">
    <source>
        <dbReference type="Google" id="ProtNLM"/>
    </source>
</evidence>
<sequence>MATLPNSPGLLAANKPRPSMRRSSSTRARARMVLPILSRHPQDSPFLRSADLAGRTVHISPDIPVMFDRPLAAHHKLVGSWVASKEQETVHRTRPEARRHIERVFQTEVLESLRSCTIADLRVVVLNGESCGAPAVAIVCDSVGQLDLGWIEDSKRPIPWRAAAYRVLERTLGSALPIFCYDDLFDNISMYYWDGETEDAAAREALVALHGADDSEIAAQTMPSEMNARRPEWMLAARAAPTSKLPTALRRALRELRDAHAALTNLPDEHHAWRLEMDVLYEYVPGIEECSPLPPLTLVPVEQFAVEVDDVGRHGMEYGFMDVTGLCPMTHSTAIDVWHASLAAGARLLRAAKHLIELYPPE</sequence>
<dbReference type="Proteomes" id="UP000218934">
    <property type="component" value="Unassembled WGS sequence"/>
</dbReference>
<name>A0A2A4FQ95_9SPHN</name>